<dbReference type="Gene3D" id="2.60.200.60">
    <property type="match status" value="1"/>
</dbReference>
<comment type="caution">
    <text evidence="1">The sequence shown here is derived from an EMBL/GenBank/DDBJ whole genome shotgun (WGS) entry which is preliminary data.</text>
</comment>
<organism evidence="1 2">
    <name type="scientific">Chromobacterium indicum</name>
    <dbReference type="NCBI Taxonomy" id="3110228"/>
    <lineage>
        <taxon>Bacteria</taxon>
        <taxon>Pseudomonadati</taxon>
        <taxon>Pseudomonadota</taxon>
        <taxon>Betaproteobacteria</taxon>
        <taxon>Neisseriales</taxon>
        <taxon>Chromobacteriaceae</taxon>
        <taxon>Chromobacterium</taxon>
    </lineage>
</organism>
<reference evidence="1 2" key="1">
    <citation type="submission" date="2023-12" db="EMBL/GenBank/DDBJ databases">
        <title>Chromobacterium sp. strain TRC.1.1.SA producing antimicrobial pigment.</title>
        <authorList>
            <person name="Verma N."/>
            <person name="Choksket S."/>
            <person name="Pinnaka A.K."/>
            <person name="Korpole S."/>
        </authorList>
    </citation>
    <scope>NUCLEOTIDE SEQUENCE [LARGE SCALE GENOMIC DNA]</scope>
    <source>
        <strain evidence="1 2">TRC1.1.SA</strain>
    </source>
</reference>
<name>A0ABV0CJ67_9NEIS</name>
<proteinExistence type="predicted"/>
<gene>
    <name evidence="1" type="ORF">VA599_10700</name>
</gene>
<evidence type="ECO:0000313" key="1">
    <source>
        <dbReference type="EMBL" id="MEN7431220.1"/>
    </source>
</evidence>
<dbReference type="EMBL" id="JAYFSJ010000007">
    <property type="protein sequence ID" value="MEN7431220.1"/>
    <property type="molecule type" value="Genomic_DNA"/>
</dbReference>
<dbReference type="CDD" id="cd14744">
    <property type="entry name" value="PAAR_CT_2"/>
    <property type="match status" value="1"/>
</dbReference>
<dbReference type="RefSeq" id="WP_346788558.1">
    <property type="nucleotide sequence ID" value="NZ_JAYFSJ010000007.1"/>
</dbReference>
<evidence type="ECO:0000313" key="2">
    <source>
        <dbReference type="Proteomes" id="UP001405405"/>
    </source>
</evidence>
<dbReference type="Pfam" id="PF05488">
    <property type="entry name" value="PAAR_motif"/>
    <property type="match status" value="1"/>
</dbReference>
<dbReference type="Proteomes" id="UP001405405">
    <property type="component" value="Unassembled WGS sequence"/>
</dbReference>
<protein>
    <submittedName>
        <fullName evidence="1">PAAR domain-containing protein</fullName>
    </submittedName>
</protein>
<accession>A0ABV0CJ67</accession>
<keyword evidence="2" id="KW-1185">Reference proteome</keyword>
<dbReference type="InterPro" id="IPR008727">
    <property type="entry name" value="PAAR_motif"/>
</dbReference>
<sequence>MGGKAIIREGDSTSHGGTVVEAFATLTVYGKNAAGVGHQVSCPKCKGSFPIVQGAANYTFMGKNVAVEGMQTSCGAVLIASQGQATIDNAPGASASTGAAFGSSALAAAAATAALLFNDKFRLIDQDGKPYANTKYTIHVNGAVVEGVTDDDGHTDLLAAETEAHDAEIHLEGMWN</sequence>